<dbReference type="AlphaFoldDB" id="A0A2A7MIU5"/>
<gene>
    <name evidence="1" type="ORF">CQ394_07800</name>
</gene>
<keyword evidence="2" id="KW-1185">Reference proteome</keyword>
<evidence type="ECO:0000313" key="1">
    <source>
        <dbReference type="EMBL" id="PEG31596.1"/>
    </source>
</evidence>
<name>A0A2A7MIU5_9CLOT</name>
<organism evidence="1 2">
    <name type="scientific">Clostridium neonatale</name>
    <dbReference type="NCBI Taxonomy" id="137838"/>
    <lineage>
        <taxon>Bacteria</taxon>
        <taxon>Bacillati</taxon>
        <taxon>Bacillota</taxon>
        <taxon>Clostridia</taxon>
        <taxon>Eubacteriales</taxon>
        <taxon>Clostridiaceae</taxon>
        <taxon>Clostridium</taxon>
    </lineage>
</organism>
<dbReference type="EMBL" id="PDCJ01000001">
    <property type="protein sequence ID" value="PEG31596.1"/>
    <property type="molecule type" value="Genomic_DNA"/>
</dbReference>
<evidence type="ECO:0000313" key="2">
    <source>
        <dbReference type="Proteomes" id="UP000220840"/>
    </source>
</evidence>
<protein>
    <recommendedName>
        <fullName evidence="3">HNH endonuclease</fullName>
    </recommendedName>
</protein>
<dbReference type="STRING" id="137838.GCA_001458595_03031"/>
<reference evidence="1 2" key="1">
    <citation type="submission" date="2017-10" db="EMBL/GenBank/DDBJ databases">
        <title>Effective Description of Clostridium neonatale sp. nov. linked to necrotizing enterocolitis in neonates and a clarification of species assignable to the genus Clostridium (Prazmowski 1880) emend. Lawson and Rainey 2016.</title>
        <authorList>
            <person name="Bernard K."/>
            <person name="Burdz T."/>
            <person name="Wiebe D."/>
            <person name="Balcewich B."/>
            <person name="Alfa M."/>
            <person name="Bernier A.-M."/>
        </authorList>
    </citation>
    <scope>NUCLEOTIDE SEQUENCE [LARGE SCALE GENOMIC DNA]</scope>
    <source>
        <strain evidence="1 2">LCDC99A005</strain>
    </source>
</reference>
<sequence length="284" mass="34172">MGITGKTRKLLWGKSANRCNYETCRKPLSLEVDEKHHTITGEECNIVAKKVDGPRGKSNLSSKDRDEYDNLILMCEEHHHIIDDNPEKYTIDILKDMKKKHEKWIEKNLEKLEVEEIDFDYEDVKFDKDRIKEIYSWIIKNYDWFKYKKKDIEMALNELQYLDKDTRKVLYKIINYYNKKDKIDIKSIMNKLVDDEIIKEQRFLTAIEFLEKHSFLEFDSCDENDFVINYDGTLADLYENTLYRCNKKECYLYKNGYILMLIGKYLSDKKSFKRLIEGLEFGYI</sequence>
<dbReference type="Proteomes" id="UP000220840">
    <property type="component" value="Unassembled WGS sequence"/>
</dbReference>
<accession>A0A2A7MIU5</accession>
<proteinExistence type="predicted"/>
<dbReference type="OrthoDB" id="5379188at2"/>
<comment type="caution">
    <text evidence="1">The sequence shown here is derived from an EMBL/GenBank/DDBJ whole genome shotgun (WGS) entry which is preliminary data.</text>
</comment>
<evidence type="ECO:0008006" key="3">
    <source>
        <dbReference type="Google" id="ProtNLM"/>
    </source>
</evidence>
<dbReference type="RefSeq" id="WP_058295750.1">
    <property type="nucleotide sequence ID" value="NZ_CAMRXG010000060.1"/>
</dbReference>